<feature type="binding site" evidence="5">
    <location>
        <position position="70"/>
    </location>
    <ligand>
        <name>S-adenosyl-L-methionine</name>
        <dbReference type="ChEBI" id="CHEBI:59789"/>
    </ligand>
</feature>
<comment type="similarity">
    <text evidence="1">Belongs to the class I-like SAM-binding methyltransferase superfamily. NNMT/PNMT/TEMT family.</text>
</comment>
<feature type="binding site" evidence="5">
    <location>
        <begin position="143"/>
        <end position="144"/>
    </location>
    <ligand>
        <name>S-adenosyl-L-methionine</name>
        <dbReference type="ChEBI" id="CHEBI:59789"/>
    </ligand>
</feature>
<proteinExistence type="inferred from homology"/>
<keyword evidence="2" id="KW-0489">Methyltransferase</keyword>
<dbReference type="SUPFAM" id="SSF53335">
    <property type="entry name" value="S-adenosyl-L-methionine-dependent methyltransferases"/>
    <property type="match status" value="1"/>
</dbReference>
<evidence type="ECO:0000256" key="3">
    <source>
        <dbReference type="ARBA" id="ARBA00022679"/>
    </source>
</evidence>
<dbReference type="GO" id="GO:0008170">
    <property type="term" value="F:N-methyltransferase activity"/>
    <property type="evidence" value="ECO:0000318"/>
    <property type="project" value="GO_Central"/>
</dbReference>
<evidence type="ECO:0000256" key="4">
    <source>
        <dbReference type="ARBA" id="ARBA00022691"/>
    </source>
</evidence>
<evidence type="ECO:0000313" key="6">
    <source>
        <dbReference type="Ensembl" id="ENSACAP00000026400.1"/>
    </source>
</evidence>
<dbReference type="InParanoid" id="A0A803STW0"/>
<evidence type="ECO:0008006" key="8">
    <source>
        <dbReference type="Google" id="ProtNLM"/>
    </source>
</evidence>
<dbReference type="GeneID" id="100553997"/>
<reference evidence="6" key="2">
    <citation type="submission" date="2025-08" db="UniProtKB">
        <authorList>
            <consortium name="Ensembl"/>
        </authorList>
    </citation>
    <scope>IDENTIFICATION</scope>
</reference>
<dbReference type="RefSeq" id="XP_003227802.1">
    <property type="nucleotide sequence ID" value="XM_003227754.4"/>
</dbReference>
<name>A0A803STW0_ANOCA</name>
<dbReference type="PROSITE" id="PS51681">
    <property type="entry name" value="SAM_MT_NNMT_PNMT_TEMT"/>
    <property type="match status" value="1"/>
</dbReference>
<evidence type="ECO:0000256" key="2">
    <source>
        <dbReference type="ARBA" id="ARBA00022603"/>
    </source>
</evidence>
<feature type="binding site" evidence="5">
    <location>
        <begin position="64"/>
        <end position="65"/>
    </location>
    <ligand>
        <name>S-adenosyl-L-methionine</name>
        <dbReference type="ChEBI" id="CHEBI:59789"/>
    </ligand>
</feature>
<evidence type="ECO:0000313" key="7">
    <source>
        <dbReference type="Proteomes" id="UP000001646"/>
    </source>
</evidence>
<dbReference type="InterPro" id="IPR053384">
    <property type="entry name" value="SAM-dep_methyltransferase"/>
</dbReference>
<dbReference type="GeneTree" id="ENSGT00390000011708"/>
<dbReference type="Pfam" id="PF01234">
    <property type="entry name" value="NNMT_PNMT_TEMT"/>
    <property type="match status" value="1"/>
</dbReference>
<reference evidence="6" key="3">
    <citation type="submission" date="2025-09" db="UniProtKB">
        <authorList>
            <consortium name="Ensembl"/>
        </authorList>
    </citation>
    <scope>IDENTIFICATION</scope>
</reference>
<dbReference type="FunFam" id="3.40.50.150:FF:000065">
    <property type="entry name" value="Phenylethanolamine N-methyltransferase"/>
    <property type="match status" value="1"/>
</dbReference>
<dbReference type="GO" id="GO:0032259">
    <property type="term" value="P:methylation"/>
    <property type="evidence" value="ECO:0007669"/>
    <property type="project" value="UniProtKB-KW"/>
</dbReference>
<evidence type="ECO:0000256" key="1">
    <source>
        <dbReference type="ARBA" id="ARBA00007996"/>
    </source>
</evidence>
<dbReference type="NCBIfam" id="NF041360">
    <property type="entry name" value="GntF_guanitoxin"/>
    <property type="match status" value="1"/>
</dbReference>
<protein>
    <recommendedName>
        <fullName evidence="8">Nicotinamide N-methyltransferase</fullName>
    </recommendedName>
</protein>
<dbReference type="KEGG" id="acs:100553997"/>
<dbReference type="InterPro" id="IPR029063">
    <property type="entry name" value="SAM-dependent_MTases_sf"/>
</dbReference>
<dbReference type="CDD" id="cd02440">
    <property type="entry name" value="AdoMet_MTases"/>
    <property type="match status" value="1"/>
</dbReference>
<dbReference type="Gene3D" id="3.40.50.150">
    <property type="entry name" value="Vaccinia Virus protein VP39"/>
    <property type="match status" value="1"/>
</dbReference>
<accession>A0A803STW0</accession>
<dbReference type="AlphaFoldDB" id="A0A803STW0"/>
<keyword evidence="4 5" id="KW-0949">S-adenosyl-L-methionine</keyword>
<dbReference type="PANTHER" id="PTHR10867:SF32">
    <property type="entry name" value="NICOTINAMIDE N-METHYLTRANSFERASE"/>
    <property type="match status" value="1"/>
</dbReference>
<reference evidence="6" key="1">
    <citation type="submission" date="2009-12" db="EMBL/GenBank/DDBJ databases">
        <title>The Genome Sequence of Anolis carolinensis (Green Anole Lizard).</title>
        <authorList>
            <consortium name="The Genome Sequencing Platform"/>
            <person name="Di Palma F."/>
            <person name="Alfoldi J."/>
            <person name="Heiman D."/>
            <person name="Young S."/>
            <person name="Grabherr M."/>
            <person name="Johnson J."/>
            <person name="Lander E.S."/>
            <person name="Lindblad-Toh K."/>
        </authorList>
    </citation>
    <scope>NUCLEOTIDE SEQUENCE [LARGE SCALE GENOMIC DNA]</scope>
    <source>
        <strain evidence="6">JBL SC #1</strain>
    </source>
</reference>
<dbReference type="GO" id="GO:0008757">
    <property type="term" value="F:S-adenosylmethionine-dependent methyltransferase activity"/>
    <property type="evidence" value="ECO:0007669"/>
    <property type="project" value="UniProtKB-ARBA"/>
</dbReference>
<dbReference type="Proteomes" id="UP000001646">
    <property type="component" value="Unplaced"/>
</dbReference>
<dbReference type="Ensembl" id="ENSACAT00000057390.1">
    <property type="protein sequence ID" value="ENSACAP00000026400.1"/>
    <property type="gene ID" value="ENSACAG00000035142.1"/>
</dbReference>
<keyword evidence="7" id="KW-1185">Reference proteome</keyword>
<sequence length="262" mass="29498">MEGGFTGKEAYQQHFNPKDYLGVHLPFGSGSTPACEALFSFVLQKLHKAFLLSSIRGDTLIDIGSGPSIYQLLSACESFKEIIATDFLEQNREELQKWLKKDPEAFDWSPMVKYVCQLKGNRKKWMEKEETLRRTVKQVLKCDVTLANPFHPLVVPPADCVLSTFCLEAACQDLPTYRSAVRNVGSLVKPGGHLIFAVFTEETFYMVGPHRFSCLYLTKDRVEEAMKEAGFCIRWSEMASAHLPPEIADAQHVAVLVAQKQC</sequence>
<organism evidence="6 7">
    <name type="scientific">Anolis carolinensis</name>
    <name type="common">Green anole</name>
    <name type="synonym">American chameleon</name>
    <dbReference type="NCBI Taxonomy" id="28377"/>
    <lineage>
        <taxon>Eukaryota</taxon>
        <taxon>Metazoa</taxon>
        <taxon>Chordata</taxon>
        <taxon>Craniata</taxon>
        <taxon>Vertebrata</taxon>
        <taxon>Euteleostomi</taxon>
        <taxon>Lepidosauria</taxon>
        <taxon>Squamata</taxon>
        <taxon>Bifurcata</taxon>
        <taxon>Unidentata</taxon>
        <taxon>Episquamata</taxon>
        <taxon>Toxicofera</taxon>
        <taxon>Iguania</taxon>
        <taxon>Dactyloidae</taxon>
        <taxon>Anolis</taxon>
    </lineage>
</organism>
<gene>
    <name evidence="6" type="primary">LOC100553997</name>
</gene>
<dbReference type="InterPro" id="IPR000940">
    <property type="entry name" value="NNMT_TEMT_trans"/>
</dbReference>
<dbReference type="OrthoDB" id="10050085at2759"/>
<keyword evidence="3" id="KW-0808">Transferase</keyword>
<dbReference type="GO" id="GO:0005829">
    <property type="term" value="C:cytosol"/>
    <property type="evidence" value="ECO:0000318"/>
    <property type="project" value="GO_Central"/>
</dbReference>
<dbReference type="PIRSF" id="PIRSF000384">
    <property type="entry name" value="PNMTase"/>
    <property type="match status" value="1"/>
</dbReference>
<dbReference type="PANTHER" id="PTHR10867">
    <property type="entry name" value="NNMT/PNMT/TEMT FAMILY MEMBER"/>
    <property type="match status" value="1"/>
</dbReference>
<feature type="binding site" evidence="5">
    <location>
        <position position="86"/>
    </location>
    <ligand>
        <name>S-adenosyl-L-methionine</name>
        <dbReference type="ChEBI" id="CHEBI:59789"/>
    </ligand>
</feature>
<feature type="binding site" evidence="5">
    <location>
        <position position="20"/>
    </location>
    <ligand>
        <name>S-adenosyl-L-methionine</name>
        <dbReference type="ChEBI" id="CHEBI:59789"/>
    </ligand>
</feature>
<evidence type="ECO:0000256" key="5">
    <source>
        <dbReference type="PIRSR" id="PIRSR000384-1"/>
    </source>
</evidence>
<feature type="binding site" evidence="5">
    <location>
        <position position="91"/>
    </location>
    <ligand>
        <name>S-adenosyl-L-methionine</name>
        <dbReference type="ChEBI" id="CHEBI:59789"/>
    </ligand>
</feature>